<proteinExistence type="inferred from homology"/>
<comment type="caution">
    <text evidence="5">The sequence shown here is derived from an EMBL/GenBank/DDBJ whole genome shotgun (WGS) entry which is preliminary data.</text>
</comment>
<dbReference type="STRING" id="1265.SAMN02910280_1819"/>
<dbReference type="Proteomes" id="UP000245720">
    <property type="component" value="Unassembled WGS sequence"/>
</dbReference>
<dbReference type="AlphaFoldDB" id="A0A315Y0V8"/>
<dbReference type="GO" id="GO:0032259">
    <property type="term" value="P:methylation"/>
    <property type="evidence" value="ECO:0007669"/>
    <property type="project" value="UniProtKB-KW"/>
</dbReference>
<dbReference type="EMBL" id="QGDI01000003">
    <property type="protein sequence ID" value="PWJ13901.1"/>
    <property type="molecule type" value="Genomic_DNA"/>
</dbReference>
<dbReference type="PANTHER" id="PTHR43619">
    <property type="entry name" value="S-ADENOSYL-L-METHIONINE-DEPENDENT METHYLTRANSFERASE YKTD-RELATED"/>
    <property type="match status" value="1"/>
</dbReference>
<comment type="function">
    <text evidence="4">Exhibits S-adenosyl-L-methionine-dependent methyltransferase activity.</text>
</comment>
<dbReference type="GO" id="GO:0008168">
    <property type="term" value="F:methyltransferase activity"/>
    <property type="evidence" value="ECO:0007669"/>
    <property type="project" value="UniProtKB-UniRule"/>
</dbReference>
<dbReference type="InterPro" id="IPR029063">
    <property type="entry name" value="SAM-dependent_MTases_sf"/>
</dbReference>
<dbReference type="RefSeq" id="WP_109725696.1">
    <property type="nucleotide sequence ID" value="NZ_QGDI01000003.1"/>
</dbReference>
<evidence type="ECO:0000256" key="4">
    <source>
        <dbReference type="RuleBase" id="RU362030"/>
    </source>
</evidence>
<reference evidence="5 6" key="1">
    <citation type="submission" date="2018-05" db="EMBL/GenBank/DDBJ databases">
        <title>The Hungate 1000. A catalogue of reference genomes from the rumen microbiome.</title>
        <authorList>
            <person name="Kelly W."/>
        </authorList>
    </citation>
    <scope>NUCLEOTIDE SEQUENCE [LARGE SCALE GENOMIC DNA]</scope>
    <source>
        <strain evidence="5 6">SAb67</strain>
    </source>
</reference>
<dbReference type="SUPFAM" id="SSF53335">
    <property type="entry name" value="S-adenosyl-L-methionine-dependent methyltransferases"/>
    <property type="match status" value="1"/>
</dbReference>
<dbReference type="PANTHER" id="PTHR43619:SF2">
    <property type="entry name" value="S-ADENOSYL-L-METHIONINE-DEPENDENT METHYLTRANSFERASES SUPERFAMILY PROTEIN"/>
    <property type="match status" value="1"/>
</dbReference>
<dbReference type="Pfam" id="PF04072">
    <property type="entry name" value="LCM"/>
    <property type="match status" value="1"/>
</dbReference>
<dbReference type="OrthoDB" id="9806164at2"/>
<dbReference type="EC" id="2.1.1.-" evidence="4"/>
<dbReference type="InterPro" id="IPR007213">
    <property type="entry name" value="Ppm1/Ppm2/Tcmp"/>
</dbReference>
<evidence type="ECO:0000313" key="5">
    <source>
        <dbReference type="EMBL" id="PWJ13901.1"/>
    </source>
</evidence>
<organism evidence="5 6">
    <name type="scientific">Ruminococcus flavefaciens</name>
    <dbReference type="NCBI Taxonomy" id="1265"/>
    <lineage>
        <taxon>Bacteria</taxon>
        <taxon>Bacillati</taxon>
        <taxon>Bacillota</taxon>
        <taxon>Clostridia</taxon>
        <taxon>Eubacteriales</taxon>
        <taxon>Oscillospiraceae</taxon>
        <taxon>Ruminococcus</taxon>
    </lineage>
</organism>
<evidence type="ECO:0000256" key="3">
    <source>
        <dbReference type="ARBA" id="ARBA00022679"/>
    </source>
</evidence>
<evidence type="ECO:0000256" key="2">
    <source>
        <dbReference type="ARBA" id="ARBA00022603"/>
    </source>
</evidence>
<keyword evidence="3 5" id="KW-0808">Transferase</keyword>
<name>A0A315Y0V8_RUMFL</name>
<keyword evidence="4" id="KW-0949">S-adenosyl-L-methionine</keyword>
<dbReference type="NCBIfam" id="TIGR00027">
    <property type="entry name" value="mthyl_TIGR00027"/>
    <property type="match status" value="1"/>
</dbReference>
<sequence length="299" mass="34433">MVDERESVTAKLCAFARAWHSNRSREKIYDDYLAYDLMGKEEYDAVYDMISRGFGGNIPQFSREDTEQIINEYIAPIPLSRIHFSESRLERFAEENGEIQYVICGAGSDTFSFRNANENITVFEVDHPDTQRYKLEKIQQLQWNIPKNVRFVPVDFEKERMCDKLIEAGFDPEKKAFFSILGVSYYLTLDVFSDTLSQIAELSALGSAVAFDYPIKTGTFPRRVQRLEQITESLGEVMRGGFDYNEVSRALYALGFQIDTYMPPEKVQKLYFGGRQDGLRAFENVSLISATYTAGYDYE</sequence>
<dbReference type="Gene3D" id="3.40.50.150">
    <property type="entry name" value="Vaccinia Virus protein VP39"/>
    <property type="match status" value="1"/>
</dbReference>
<keyword evidence="2 4" id="KW-0489">Methyltransferase</keyword>
<comment type="similarity">
    <text evidence="1 4">Belongs to the UPF0677 family.</text>
</comment>
<protein>
    <recommendedName>
        <fullName evidence="4">S-adenosyl-L-methionine-dependent methyltransferase</fullName>
        <ecNumber evidence="4">2.1.1.-</ecNumber>
    </recommendedName>
</protein>
<accession>A0A315Y0V8</accession>
<gene>
    <name evidence="5" type="ORF">IE37_00831</name>
</gene>
<evidence type="ECO:0000313" key="6">
    <source>
        <dbReference type="Proteomes" id="UP000245720"/>
    </source>
</evidence>
<evidence type="ECO:0000256" key="1">
    <source>
        <dbReference type="ARBA" id="ARBA00008138"/>
    </source>
</evidence>
<dbReference type="InterPro" id="IPR011610">
    <property type="entry name" value="SAM_mthyl_Trfase_ML2640-like"/>
</dbReference>